<protein>
    <recommendedName>
        <fullName evidence="1">Microcin J25-processing protein McjB C-terminal domain-containing protein</fullName>
    </recommendedName>
</protein>
<reference evidence="3" key="1">
    <citation type="journal article" date="2017" name="Med. Chem. Commun.">
        <title>Nonomuraea sp. ATCC 55076 harbours the largest actinomycete chromosome to date and the kistamicin biosynthetic gene cluster.</title>
        <authorList>
            <person name="Nazari B."/>
            <person name="Forneris C.C."/>
            <person name="Gibson M.I."/>
            <person name="Moon K."/>
            <person name="Schramma K.R."/>
            <person name="Seyedsayamdost M.R."/>
        </authorList>
    </citation>
    <scope>NUCLEOTIDE SEQUENCE [LARGE SCALE GENOMIC DNA]</scope>
    <source>
        <strain evidence="3">ATCC 55076</strain>
    </source>
</reference>
<proteinExistence type="predicted"/>
<dbReference type="AlphaFoldDB" id="A0A1U9ZXT7"/>
<dbReference type="OrthoDB" id="583768at2"/>
<dbReference type="InterPro" id="IPR032708">
    <property type="entry name" value="McjB_C"/>
</dbReference>
<dbReference type="InterPro" id="IPR053521">
    <property type="entry name" value="McjB-like"/>
</dbReference>
<evidence type="ECO:0000313" key="2">
    <source>
        <dbReference type="EMBL" id="AQZ62747.1"/>
    </source>
</evidence>
<organism evidence="2 3">
    <name type="scientific">[Actinomadura] parvosata subsp. kistnae</name>
    <dbReference type="NCBI Taxonomy" id="1909395"/>
    <lineage>
        <taxon>Bacteria</taxon>
        <taxon>Bacillati</taxon>
        <taxon>Actinomycetota</taxon>
        <taxon>Actinomycetes</taxon>
        <taxon>Streptosporangiales</taxon>
        <taxon>Streptosporangiaceae</taxon>
        <taxon>Nonomuraea</taxon>
    </lineage>
</organism>
<sequence length="146" mass="15828">MSTLVALPEPIALTGREQLRGRTALLATRLLLARHRSHPDRLAAHLAVRARGFSRATAQQARHAQTVITTLSPRCGSGRGCLPRSIATALACRALYLTWPTWRVGMRYPPLMSHAWVQADGQPIGDDPEVIAAYTPTYTVGPEGAP</sequence>
<dbReference type="KEGG" id="noa:BKM31_15925"/>
<dbReference type="NCBIfam" id="NF033537">
    <property type="entry name" value="lasso_biosyn_B2"/>
    <property type="match status" value="1"/>
</dbReference>
<gene>
    <name evidence="2" type="ORF">BKM31_15925</name>
</gene>
<evidence type="ECO:0000259" key="1">
    <source>
        <dbReference type="Pfam" id="PF13471"/>
    </source>
</evidence>
<dbReference type="Pfam" id="PF13471">
    <property type="entry name" value="Transglut_core3"/>
    <property type="match status" value="1"/>
</dbReference>
<feature type="domain" description="Microcin J25-processing protein McjB C-terminal" evidence="1">
    <location>
        <begin position="25"/>
        <end position="138"/>
    </location>
</feature>
<dbReference type="EMBL" id="CP017717">
    <property type="protein sequence ID" value="AQZ62747.1"/>
    <property type="molecule type" value="Genomic_DNA"/>
</dbReference>
<accession>A0A1U9ZXT7</accession>
<evidence type="ECO:0000313" key="3">
    <source>
        <dbReference type="Proteomes" id="UP000190797"/>
    </source>
</evidence>
<dbReference type="RefSeq" id="WP_080038928.1">
    <property type="nucleotide sequence ID" value="NZ_CP017717.1"/>
</dbReference>
<dbReference type="Proteomes" id="UP000190797">
    <property type="component" value="Chromosome"/>
</dbReference>
<keyword evidence="3" id="KW-1185">Reference proteome</keyword>
<name>A0A1U9ZXT7_9ACTN</name>
<dbReference type="STRING" id="1909395.BKM31_15925"/>